<dbReference type="HAMAP" id="MF_01074">
    <property type="entry name" value="LarC"/>
    <property type="match status" value="1"/>
</dbReference>
<comment type="similarity">
    <text evidence="3">Belongs to the LarC family.</text>
</comment>
<comment type="catalytic activity">
    <reaction evidence="3">
        <text>Ni(II)-pyridinium-3,5-bisthiocarboxylate mononucleotide = pyridinium-3,5-bisthiocarboxylate mononucleotide + Ni(2+)</text>
        <dbReference type="Rhea" id="RHEA:54784"/>
        <dbReference type="ChEBI" id="CHEBI:49786"/>
        <dbReference type="ChEBI" id="CHEBI:137372"/>
        <dbReference type="ChEBI" id="CHEBI:137373"/>
        <dbReference type="EC" id="4.99.1.12"/>
    </reaction>
</comment>
<accession>A0A9D2CE86</accession>
<evidence type="ECO:0000313" key="6">
    <source>
        <dbReference type="Proteomes" id="UP000886824"/>
    </source>
</evidence>
<keyword evidence="1 3" id="KW-0533">Nickel</keyword>
<gene>
    <name evidence="3 5" type="primary">larC</name>
    <name evidence="5" type="ORF">H9826_02905</name>
</gene>
<dbReference type="GO" id="GO:0016151">
    <property type="term" value="F:nickel cation binding"/>
    <property type="evidence" value="ECO:0007669"/>
    <property type="project" value="UniProtKB-UniRule"/>
</dbReference>
<dbReference type="NCBIfam" id="TIGR00299">
    <property type="entry name" value="nickel pincer cofactor biosynthesis protein LarC"/>
    <property type="match status" value="1"/>
</dbReference>
<evidence type="ECO:0000256" key="1">
    <source>
        <dbReference type="ARBA" id="ARBA00022596"/>
    </source>
</evidence>
<dbReference type="AlphaFoldDB" id="A0A9D2CE86"/>
<evidence type="ECO:0000256" key="4">
    <source>
        <dbReference type="SAM" id="MobiDB-lite"/>
    </source>
</evidence>
<evidence type="ECO:0000313" key="5">
    <source>
        <dbReference type="EMBL" id="HIY72915.1"/>
    </source>
</evidence>
<keyword evidence="2 3" id="KW-0456">Lyase</keyword>
<feature type="compositionally biased region" description="Basic and acidic residues" evidence="4">
    <location>
        <begin position="70"/>
        <end position="114"/>
    </location>
</feature>
<dbReference type="InterPro" id="IPR002822">
    <property type="entry name" value="Ni_insertion"/>
</dbReference>
<name>A0A9D2CE86_9FIRM</name>
<dbReference type="PANTHER" id="PTHR36566:SF1">
    <property type="entry name" value="PYRIDINIUM-3,5-BISTHIOCARBOXYLIC ACID MONONUCLEOTIDE NICKEL INSERTION PROTEIN"/>
    <property type="match status" value="1"/>
</dbReference>
<dbReference type="EMBL" id="DXCX01000030">
    <property type="protein sequence ID" value="HIY72915.1"/>
    <property type="molecule type" value="Genomic_DNA"/>
</dbReference>
<dbReference type="Gene3D" id="3.30.70.1380">
    <property type="entry name" value="Transcriptional regulatory protein pf0864 domain like"/>
    <property type="match status" value="1"/>
</dbReference>
<feature type="region of interest" description="Disordered" evidence="4">
    <location>
        <begin position="70"/>
        <end position="125"/>
    </location>
</feature>
<reference evidence="5" key="1">
    <citation type="journal article" date="2021" name="PeerJ">
        <title>Extensive microbial diversity within the chicken gut microbiome revealed by metagenomics and culture.</title>
        <authorList>
            <person name="Gilroy R."/>
            <person name="Ravi A."/>
            <person name="Getino M."/>
            <person name="Pursley I."/>
            <person name="Horton D.L."/>
            <person name="Alikhan N.F."/>
            <person name="Baker D."/>
            <person name="Gharbi K."/>
            <person name="Hall N."/>
            <person name="Watson M."/>
            <person name="Adriaenssens E.M."/>
            <person name="Foster-Nyarko E."/>
            <person name="Jarju S."/>
            <person name="Secka A."/>
            <person name="Antonio M."/>
            <person name="Oren A."/>
            <person name="Chaudhuri R.R."/>
            <person name="La Ragione R."/>
            <person name="Hildebrand F."/>
            <person name="Pallen M.J."/>
        </authorList>
    </citation>
    <scope>NUCLEOTIDE SEQUENCE</scope>
    <source>
        <strain evidence="5">CHK33-7979</strain>
    </source>
</reference>
<dbReference type="GO" id="GO:0016829">
    <property type="term" value="F:lyase activity"/>
    <property type="evidence" value="ECO:0007669"/>
    <property type="project" value="UniProtKB-UniRule"/>
</dbReference>
<reference evidence="5" key="2">
    <citation type="submission" date="2021-04" db="EMBL/GenBank/DDBJ databases">
        <authorList>
            <person name="Gilroy R."/>
        </authorList>
    </citation>
    <scope>NUCLEOTIDE SEQUENCE</scope>
    <source>
        <strain evidence="5">CHK33-7979</strain>
    </source>
</reference>
<proteinExistence type="inferred from homology"/>
<evidence type="ECO:0000256" key="3">
    <source>
        <dbReference type="HAMAP-Rule" id="MF_01074"/>
    </source>
</evidence>
<protein>
    <recommendedName>
        <fullName evidence="3">Pyridinium-3,5-bisthiocarboxylic acid mononucleotide nickel insertion protein</fullName>
        <shortName evidence="3">P2TMN nickel insertion protein</shortName>
        <ecNumber evidence="3">4.99.1.12</ecNumber>
    </recommendedName>
    <alternativeName>
        <fullName evidence="3">Nickel-pincer cofactor biosynthesis protein LarC</fullName>
    </alternativeName>
</protein>
<dbReference type="Pfam" id="PF01969">
    <property type="entry name" value="Ni_insertion"/>
    <property type="match status" value="1"/>
</dbReference>
<comment type="function">
    <text evidence="3">Involved in the biosynthesis of a nickel-pincer cofactor ((SCS)Ni(II) pincer complex). Binds Ni(2+), and functions in nickel delivery to pyridinium-3,5-bisthiocarboxylic acid mononucleotide (P2TMN), to form the mature cofactor. Is thus probably required for the activation of nickel-pincer cofactor-dependent enzymes.</text>
</comment>
<sequence length="439" mass="47007">MKTLYIECAMGCAGDMLTAALFELLSEEQKADFLKKMNSLGLPGVRVSAEPSVTCGISGTHMAVTVHGQEENEGQEHHGDHDHSHDHNHDHGHEHHHEHAPHIHEHGHTHDHPHDHTHHHHHASPDHIRALIDGMDLPETVKAKARDVYDAIAQAEAKAHGCSVGEVHYHEVGALDAVADVVGACYALWLLSPDQVTASPVHVGSGTVRCAHGVMPVPAPATANLLTGVPTYGGEVLGELCTPTGAALLTSFAQQFGPMPVMSADRVGYGVGRKAFDRPNCVRVFLGEGSGGANGTISELVCNIDDMTPEALAYACERLLAEGALDVYTLPGTMKKGRSGHLLTVLCDPARETALAQAVLTHTTTIGLRVRRCEKYFLTPGTESVSTPYGEITVKTAEGFGVTKVKPEHASVAAAAQAYDVPYQAVYQTALNKYMRRTI</sequence>
<comment type="caution">
    <text evidence="5">The sequence shown here is derived from an EMBL/GenBank/DDBJ whole genome shotgun (WGS) entry which is preliminary data.</text>
</comment>
<organism evidence="5 6">
    <name type="scientific">Candidatus Intestinimonas merdavium</name>
    <dbReference type="NCBI Taxonomy" id="2838622"/>
    <lineage>
        <taxon>Bacteria</taxon>
        <taxon>Bacillati</taxon>
        <taxon>Bacillota</taxon>
        <taxon>Clostridia</taxon>
        <taxon>Eubacteriales</taxon>
        <taxon>Intestinimonas</taxon>
    </lineage>
</organism>
<dbReference type="PANTHER" id="PTHR36566">
    <property type="entry name" value="NICKEL INSERTION PROTEIN-RELATED"/>
    <property type="match status" value="1"/>
</dbReference>
<evidence type="ECO:0000256" key="2">
    <source>
        <dbReference type="ARBA" id="ARBA00023239"/>
    </source>
</evidence>
<dbReference type="EC" id="4.99.1.12" evidence="3"/>
<dbReference type="GO" id="GO:0051604">
    <property type="term" value="P:protein maturation"/>
    <property type="evidence" value="ECO:0007669"/>
    <property type="project" value="UniProtKB-UniRule"/>
</dbReference>
<dbReference type="Proteomes" id="UP000886824">
    <property type="component" value="Unassembled WGS sequence"/>
</dbReference>